<keyword evidence="6 10" id="KW-0547">Nucleotide-binding</keyword>
<comment type="catalytic activity">
    <reaction evidence="9 10 11">
        <text>adenosine(37) in tRNA + dimethylallyl diphosphate = N(6)-dimethylallyladenosine(37) in tRNA + diphosphate</text>
        <dbReference type="Rhea" id="RHEA:26482"/>
        <dbReference type="Rhea" id="RHEA-COMP:10162"/>
        <dbReference type="Rhea" id="RHEA-COMP:10375"/>
        <dbReference type="ChEBI" id="CHEBI:33019"/>
        <dbReference type="ChEBI" id="CHEBI:57623"/>
        <dbReference type="ChEBI" id="CHEBI:74411"/>
        <dbReference type="ChEBI" id="CHEBI:74415"/>
        <dbReference type="EC" id="2.5.1.75"/>
    </reaction>
</comment>
<evidence type="ECO:0000256" key="9">
    <source>
        <dbReference type="ARBA" id="ARBA00049563"/>
    </source>
</evidence>
<comment type="caution">
    <text evidence="10">Lacks conserved residue(s) required for the propagation of feature annotation.</text>
</comment>
<keyword evidence="7 10" id="KW-0067">ATP-binding</keyword>
<dbReference type="EC" id="2.5.1.75" evidence="10"/>
<reference evidence="14 15" key="1">
    <citation type="submission" date="2017-03" db="EMBL/GenBank/DDBJ databases">
        <authorList>
            <person name="Afonso C.L."/>
            <person name="Miller P.J."/>
            <person name="Scott M.A."/>
            <person name="Spackman E."/>
            <person name="Goraichik I."/>
            <person name="Dimitrov K.M."/>
            <person name="Suarez D.L."/>
            <person name="Swayne D.E."/>
        </authorList>
    </citation>
    <scope>NUCLEOTIDE SEQUENCE [LARGE SCALE GENOMIC DNA]</scope>
    <source>
        <strain evidence="14 15">CECT 7691</strain>
    </source>
</reference>
<dbReference type="HAMAP" id="MF_00185">
    <property type="entry name" value="IPP_trans"/>
    <property type="match status" value="1"/>
</dbReference>
<dbReference type="SUPFAM" id="SSF52540">
    <property type="entry name" value="P-loop containing nucleoside triphosphate hydrolases"/>
    <property type="match status" value="2"/>
</dbReference>
<dbReference type="Gene3D" id="3.40.50.300">
    <property type="entry name" value="P-loop containing nucleotide triphosphate hydrolases"/>
    <property type="match status" value="1"/>
</dbReference>
<dbReference type="GO" id="GO:0005524">
    <property type="term" value="F:ATP binding"/>
    <property type="evidence" value="ECO:0007669"/>
    <property type="project" value="UniProtKB-UniRule"/>
</dbReference>
<dbReference type="NCBIfam" id="TIGR00174">
    <property type="entry name" value="miaA"/>
    <property type="match status" value="1"/>
</dbReference>
<dbReference type="Pfam" id="PF01715">
    <property type="entry name" value="IPPT"/>
    <property type="match status" value="1"/>
</dbReference>
<dbReference type="InParanoid" id="A0A1Y5TTS1"/>
<evidence type="ECO:0000256" key="1">
    <source>
        <dbReference type="ARBA" id="ARBA00001946"/>
    </source>
</evidence>
<dbReference type="RefSeq" id="WP_085884813.1">
    <property type="nucleotide sequence ID" value="NZ_FWFR01000003.1"/>
</dbReference>
<dbReference type="InterPro" id="IPR018022">
    <property type="entry name" value="IPT"/>
</dbReference>
<comment type="subunit">
    <text evidence="10">Monomer.</text>
</comment>
<evidence type="ECO:0000256" key="12">
    <source>
        <dbReference type="RuleBase" id="RU003784"/>
    </source>
</evidence>
<evidence type="ECO:0000256" key="13">
    <source>
        <dbReference type="RuleBase" id="RU003785"/>
    </source>
</evidence>
<feature type="binding site" evidence="10">
    <location>
        <begin position="25"/>
        <end position="30"/>
    </location>
    <ligand>
        <name>substrate</name>
    </ligand>
</feature>
<evidence type="ECO:0000256" key="3">
    <source>
        <dbReference type="ARBA" id="ARBA00005842"/>
    </source>
</evidence>
<gene>
    <name evidence="10 14" type="primary">miaA</name>
    <name evidence="14" type="ORF">OCH7691_03473</name>
</gene>
<dbReference type="EMBL" id="FWFR01000003">
    <property type="protein sequence ID" value="SLN72415.1"/>
    <property type="molecule type" value="Genomic_DNA"/>
</dbReference>
<sequence length="327" mass="35010">MARLLGADEAHGKCVGHAVLIAGPTASGKSALALDIAREFDGVVINADSMQVYRELRVVTARPSAAEEAAAPHRLYGVAAAAEALSAPRWRDMAAAEIAAAWAAGRLPVVVGGTGLYLRTLTEGIAPIPDVPLALRDRIAARREAIGAAAFHAELARIDPAVAGRVEPGDSQRAIRAMAVHAATGTPLSEWHRLPATGPILRDVEAKLVLAPPRDALYARIDRRFETMLDRGALAEVEALMALDLDPALPACKALGVPELTRYLRGEWDLETAVGAAQQASRRYAKRQSTWFRNQMAGAHRLDAQYSESLSGEIFSFIRRILLTVPT</sequence>
<comment type="cofactor">
    <cofactor evidence="1 10">
        <name>Mg(2+)</name>
        <dbReference type="ChEBI" id="CHEBI:18420"/>
    </cofactor>
</comment>
<dbReference type="Gene3D" id="1.10.20.140">
    <property type="match status" value="1"/>
</dbReference>
<evidence type="ECO:0000256" key="6">
    <source>
        <dbReference type="ARBA" id="ARBA00022741"/>
    </source>
</evidence>
<dbReference type="InterPro" id="IPR039657">
    <property type="entry name" value="Dimethylallyltransferase"/>
</dbReference>
<keyword evidence="5 10" id="KW-0819">tRNA processing</keyword>
<feature type="region of interest" description="Interaction with substrate tRNA" evidence="10">
    <location>
        <begin position="172"/>
        <end position="176"/>
    </location>
</feature>
<feature type="binding site" evidence="10">
    <location>
        <begin position="23"/>
        <end position="30"/>
    </location>
    <ligand>
        <name>ATP</name>
        <dbReference type="ChEBI" id="CHEBI:30616"/>
    </ligand>
</feature>
<evidence type="ECO:0000256" key="2">
    <source>
        <dbReference type="ARBA" id="ARBA00003213"/>
    </source>
</evidence>
<evidence type="ECO:0000313" key="15">
    <source>
        <dbReference type="Proteomes" id="UP000193200"/>
    </source>
</evidence>
<evidence type="ECO:0000256" key="7">
    <source>
        <dbReference type="ARBA" id="ARBA00022840"/>
    </source>
</evidence>
<evidence type="ECO:0000256" key="10">
    <source>
        <dbReference type="HAMAP-Rule" id="MF_00185"/>
    </source>
</evidence>
<evidence type="ECO:0000256" key="4">
    <source>
        <dbReference type="ARBA" id="ARBA00022679"/>
    </source>
</evidence>
<evidence type="ECO:0000256" key="11">
    <source>
        <dbReference type="RuleBase" id="RU003783"/>
    </source>
</evidence>
<protein>
    <recommendedName>
        <fullName evidence="10">tRNA dimethylallyltransferase</fullName>
        <ecNumber evidence="10">2.5.1.75</ecNumber>
    </recommendedName>
    <alternativeName>
        <fullName evidence="10">Dimethylallyl diphosphate:tRNA dimethylallyltransferase</fullName>
        <shortName evidence="10">DMAPP:tRNA dimethylallyltransferase</shortName>
        <shortName evidence="10">DMATase</shortName>
    </alternativeName>
    <alternativeName>
        <fullName evidence="10">Isopentenyl-diphosphate:tRNA isopentenyltransferase</fullName>
        <shortName evidence="10">IPP transferase</shortName>
        <shortName evidence="10">IPPT</shortName>
        <shortName evidence="10">IPTase</shortName>
    </alternativeName>
</protein>
<dbReference type="PANTHER" id="PTHR11088:SF60">
    <property type="entry name" value="TRNA DIMETHYLALLYLTRANSFERASE"/>
    <property type="match status" value="1"/>
</dbReference>
<evidence type="ECO:0000256" key="8">
    <source>
        <dbReference type="ARBA" id="ARBA00022842"/>
    </source>
</evidence>
<organism evidence="14 15">
    <name type="scientific">Oceanibacterium hippocampi</name>
    <dbReference type="NCBI Taxonomy" id="745714"/>
    <lineage>
        <taxon>Bacteria</taxon>
        <taxon>Pseudomonadati</taxon>
        <taxon>Pseudomonadota</taxon>
        <taxon>Alphaproteobacteria</taxon>
        <taxon>Sneathiellales</taxon>
        <taxon>Sneathiellaceae</taxon>
        <taxon>Oceanibacterium</taxon>
    </lineage>
</organism>
<evidence type="ECO:0000256" key="5">
    <source>
        <dbReference type="ARBA" id="ARBA00022694"/>
    </source>
</evidence>
<dbReference type="Proteomes" id="UP000193200">
    <property type="component" value="Unassembled WGS sequence"/>
</dbReference>
<dbReference type="InterPro" id="IPR027417">
    <property type="entry name" value="P-loop_NTPase"/>
</dbReference>
<keyword evidence="8 10" id="KW-0460">Magnesium</keyword>
<comment type="similarity">
    <text evidence="3 10 13">Belongs to the IPP transferase family.</text>
</comment>
<name>A0A1Y5TTS1_9PROT</name>
<dbReference type="PANTHER" id="PTHR11088">
    <property type="entry name" value="TRNA DIMETHYLALLYLTRANSFERASE"/>
    <property type="match status" value="1"/>
</dbReference>
<feature type="region of interest" description="Interaction with substrate tRNA" evidence="10">
    <location>
        <begin position="48"/>
        <end position="51"/>
    </location>
</feature>
<accession>A0A1Y5TTS1</accession>
<feature type="site" description="Interaction with substrate tRNA" evidence="10">
    <location>
        <position position="114"/>
    </location>
</feature>
<dbReference type="AlphaFoldDB" id="A0A1Y5TTS1"/>
<keyword evidence="4 10" id="KW-0808">Transferase</keyword>
<dbReference type="FunCoup" id="A0A1Y5TTS1">
    <property type="interactions" value="533"/>
</dbReference>
<dbReference type="GO" id="GO:0052381">
    <property type="term" value="F:tRNA dimethylallyltransferase activity"/>
    <property type="evidence" value="ECO:0007669"/>
    <property type="project" value="UniProtKB-UniRule"/>
</dbReference>
<proteinExistence type="inferred from homology"/>
<comment type="function">
    <text evidence="2 10 12">Catalyzes the transfer of a dimethylallyl group onto the adenine at position 37 in tRNAs that read codons beginning with uridine, leading to the formation of N6-(dimethylallyl)adenosine (i(6)A).</text>
</comment>
<evidence type="ECO:0000313" key="14">
    <source>
        <dbReference type="EMBL" id="SLN72415.1"/>
    </source>
</evidence>
<dbReference type="GO" id="GO:0006400">
    <property type="term" value="P:tRNA modification"/>
    <property type="evidence" value="ECO:0007669"/>
    <property type="project" value="TreeGrafter"/>
</dbReference>
<keyword evidence="15" id="KW-1185">Reference proteome</keyword>
<feature type="site" description="Interaction with substrate tRNA" evidence="10">
    <location>
        <position position="136"/>
    </location>
</feature>